<comment type="caution">
    <text evidence="1">The sequence shown here is derived from an EMBL/GenBank/DDBJ whole genome shotgun (WGS) entry which is preliminary data.</text>
</comment>
<gene>
    <name evidence="1" type="primary">AVEN_258497_1</name>
    <name evidence="1" type="ORF">TNCT_248001</name>
</gene>
<accession>A0A8X6L6G0</accession>
<dbReference type="Proteomes" id="UP000887116">
    <property type="component" value="Unassembled WGS sequence"/>
</dbReference>
<organism evidence="1 2">
    <name type="scientific">Trichonephila clavata</name>
    <name type="common">Joro spider</name>
    <name type="synonym">Nephila clavata</name>
    <dbReference type="NCBI Taxonomy" id="2740835"/>
    <lineage>
        <taxon>Eukaryota</taxon>
        <taxon>Metazoa</taxon>
        <taxon>Ecdysozoa</taxon>
        <taxon>Arthropoda</taxon>
        <taxon>Chelicerata</taxon>
        <taxon>Arachnida</taxon>
        <taxon>Araneae</taxon>
        <taxon>Araneomorphae</taxon>
        <taxon>Entelegynae</taxon>
        <taxon>Araneoidea</taxon>
        <taxon>Nephilidae</taxon>
        <taxon>Trichonephila</taxon>
    </lineage>
</organism>
<evidence type="ECO:0000313" key="2">
    <source>
        <dbReference type="Proteomes" id="UP000887116"/>
    </source>
</evidence>
<protein>
    <submittedName>
        <fullName evidence="1">RNase H domain-containing protein</fullName>
    </submittedName>
</protein>
<dbReference type="EMBL" id="BMAO01015109">
    <property type="protein sequence ID" value="GFQ99470.1"/>
    <property type="molecule type" value="Genomic_DNA"/>
</dbReference>
<dbReference type="OrthoDB" id="6437659at2759"/>
<proteinExistence type="predicted"/>
<evidence type="ECO:0000313" key="1">
    <source>
        <dbReference type="EMBL" id="GFQ99470.1"/>
    </source>
</evidence>
<dbReference type="AlphaFoldDB" id="A0A8X6L6G0"/>
<keyword evidence="2" id="KW-1185">Reference proteome</keyword>
<name>A0A8X6L6G0_TRICU</name>
<sequence>MYRNFYNIFWVKAHNNNFFNDIADHFAKVATTNGVEVGVPAPRSYVMKILQNKLIEDWESLFSNSDTGLRVKSFFPKPSLDINPYSSYVTQFLTNHGPFVSYLHRFKLKATPNCLCASVGDADHYVFACPSD</sequence>
<reference evidence="1" key="1">
    <citation type="submission" date="2020-07" db="EMBL/GenBank/DDBJ databases">
        <title>Multicomponent nature underlies the extraordinary mechanical properties of spider dragline silk.</title>
        <authorList>
            <person name="Kono N."/>
            <person name="Nakamura H."/>
            <person name="Mori M."/>
            <person name="Yoshida Y."/>
            <person name="Ohtoshi R."/>
            <person name="Malay A.D."/>
            <person name="Moran D.A.P."/>
            <person name="Tomita M."/>
            <person name="Numata K."/>
            <person name="Arakawa K."/>
        </authorList>
    </citation>
    <scope>NUCLEOTIDE SEQUENCE</scope>
</reference>